<dbReference type="PANTHER" id="PTHR12473:SF8">
    <property type="entry name" value="UBIQUITIN CARBOXYL-TERMINAL HYDROLASE MINDY-4-RELATED"/>
    <property type="match status" value="1"/>
</dbReference>
<dbReference type="OrthoDB" id="10263628at2759"/>
<dbReference type="GO" id="GO:0004843">
    <property type="term" value="F:cysteine-type deubiquitinase activity"/>
    <property type="evidence" value="ECO:0007669"/>
    <property type="project" value="UniProtKB-EC"/>
</dbReference>
<gene>
    <name evidence="3" type="ORF">FOL47_008398</name>
</gene>
<sequence>MSSEDPELAEAIRLSLIDAQAEGYARDSEDAALQETLRLSMTDSDKPKELKPLPEVEEHYPTDEEYREILSKLHRPEGLVPTCEVIKEMAAVGGQDEGSLRSPGCKRMRSNTLVSDSEGLRFDPREMQFAEMRAEFAEEVWDLFFGPGPVPGEGCTPADIKRWMRQPLSSWWSKEDEPRHSVPFIVQQGGGPCGLLAALEGFLLRYLIFSSGSSGPCEDIESVSSDMRLGALIDAMATMMSRCKASDEANSYVCAIVEPCDDDNEGLARPPRIWTRPVESIGEYQKLLLEHQDPLLASQTAAVSFVVSMILTRGGPTLCRSDMDDPSGGVLVGMFGHCSQELVNLCLLGRCFSNVFDGEESLGGGMMLRGVPADIPITVGYVTELEALRYVTVGSRYKNPEFPLWVVGSPNHYTLLFSRNLNSVKRDPVGVVKDQLKDIFDANSTDEGIATLEQVEKLVTADLPDELIPSGVSRKDIVSRMRENSLDGSIVLFDAFQSVICSALFGREKLEEIDAESDKPSAYTLYLYDGQRPGGPSLCEIKVVTSHVDEQYAVADNNESLQRTIQTRWPNAMVQFSISFNRMSPTPGISAGHFPSDGPYVAVIGGGLAGLTCATYLVKNAIRVTLFEKDDRLGGQCWTRYENNGVIWEAGGEGFVRRAVAVPKLAKSLGIEKDLIPQNPVDNYEIDENYNSIKLERGDAAKKLGFHVKKEDLGQGISSFRLGMGELVNSAREYLEGSSSCSVRFNTSVSSVASSGSMVKLVLDNEDELLFDEVVIATPEKAASIMLGKEPLPAKFLSHVSVHCFISTERNSANADGWHSFSVPAAMQEGLEGLRAAALVNEKFPGRSPPGTSLFRCYYRPRGDHINDWSDEKWSAVAASTLRKVFSIEESIDFSSFYVSRWDSTIPVFDDEYRSAVEDLKDSVDNEPISIIGSAVTGAGIEPAVQSGEDAATNILTRIGRPHSK</sequence>
<dbReference type="SUPFAM" id="SSF54373">
    <property type="entry name" value="FAD-linked reductases, C-terminal domain"/>
    <property type="match status" value="1"/>
</dbReference>
<accession>A0A7J6LE82</accession>
<dbReference type="PROSITE" id="PS50330">
    <property type="entry name" value="UIM"/>
    <property type="match status" value="1"/>
</dbReference>
<dbReference type="Gene3D" id="3.50.50.60">
    <property type="entry name" value="FAD/NAD(P)-binding domain"/>
    <property type="match status" value="2"/>
</dbReference>
<dbReference type="PANTHER" id="PTHR12473">
    <property type="entry name" value="UBIQUITIN CARBOXYL-TERMINAL HYDROLASE MINDY-4-RELATED"/>
    <property type="match status" value="1"/>
</dbReference>
<dbReference type="InterPro" id="IPR002937">
    <property type="entry name" value="Amino_oxidase"/>
</dbReference>
<dbReference type="InterPro" id="IPR025257">
    <property type="entry name" value="MINDY-3/4_CD"/>
</dbReference>
<dbReference type="InterPro" id="IPR003903">
    <property type="entry name" value="UIM_dom"/>
</dbReference>
<dbReference type="InterPro" id="IPR039785">
    <property type="entry name" value="MINY3/4"/>
</dbReference>
<feature type="domain" description="Deubiquitinating enzyme MINDY-3/4 conserved" evidence="2">
    <location>
        <begin position="141"/>
        <end position="486"/>
    </location>
</feature>
<dbReference type="PRINTS" id="PR00419">
    <property type="entry name" value="ADXRDTASE"/>
</dbReference>
<evidence type="ECO:0000313" key="4">
    <source>
        <dbReference type="Proteomes" id="UP000591131"/>
    </source>
</evidence>
<dbReference type="EMBL" id="JAAPAO010000536">
    <property type="protein sequence ID" value="KAF4657544.1"/>
    <property type="molecule type" value="Genomic_DNA"/>
</dbReference>
<dbReference type="GO" id="GO:0016491">
    <property type="term" value="F:oxidoreductase activity"/>
    <property type="evidence" value="ECO:0007669"/>
    <property type="project" value="InterPro"/>
</dbReference>
<evidence type="ECO:0000259" key="2">
    <source>
        <dbReference type="SMART" id="SM01174"/>
    </source>
</evidence>
<dbReference type="Pfam" id="PF01593">
    <property type="entry name" value="Amino_oxidase"/>
    <property type="match status" value="2"/>
</dbReference>
<reference evidence="3 4" key="1">
    <citation type="submission" date="2020-04" db="EMBL/GenBank/DDBJ databases">
        <title>Perkinsus chesapeaki whole genome sequence.</title>
        <authorList>
            <person name="Bogema D.R."/>
        </authorList>
    </citation>
    <scope>NUCLEOTIDE SEQUENCE [LARGE SCALE GENOMIC DNA]</scope>
    <source>
        <strain evidence="3">ATCC PRA-425</strain>
    </source>
</reference>
<evidence type="ECO:0000256" key="1">
    <source>
        <dbReference type="ARBA" id="ARBA00011074"/>
    </source>
</evidence>
<dbReference type="GO" id="GO:0071108">
    <property type="term" value="P:protein K48-linked deubiquitination"/>
    <property type="evidence" value="ECO:0007669"/>
    <property type="project" value="InterPro"/>
</dbReference>
<dbReference type="InterPro" id="IPR036188">
    <property type="entry name" value="FAD/NAD-bd_sf"/>
</dbReference>
<dbReference type="Gene3D" id="3.90.660.20">
    <property type="entry name" value="Protoporphyrinogen oxidase, mitochondrial, domain 2"/>
    <property type="match status" value="1"/>
</dbReference>
<comment type="caution">
    <text evidence="3">The sequence shown here is derived from an EMBL/GenBank/DDBJ whole genome shotgun (WGS) entry which is preliminary data.</text>
</comment>
<keyword evidence="4" id="KW-1185">Reference proteome</keyword>
<dbReference type="Pfam" id="PF13898">
    <property type="entry name" value="MINDY-3_4_CD"/>
    <property type="match status" value="1"/>
</dbReference>
<name>A0A7J6LE82_PERCH</name>
<dbReference type="SUPFAM" id="SSF51905">
    <property type="entry name" value="FAD/NAD(P)-binding domain"/>
    <property type="match status" value="1"/>
</dbReference>
<comment type="similarity">
    <text evidence="1">Belongs to the MINDY deubiquitinase family. FAM188 subfamily.</text>
</comment>
<dbReference type="AlphaFoldDB" id="A0A7J6LE82"/>
<protein>
    <recommendedName>
        <fullName evidence="2">Deubiquitinating enzyme MINDY-3/4 conserved domain-containing protein</fullName>
    </recommendedName>
</protein>
<organism evidence="3 4">
    <name type="scientific">Perkinsus chesapeaki</name>
    <name type="common">Clam parasite</name>
    <name type="synonym">Perkinsus andrewsi</name>
    <dbReference type="NCBI Taxonomy" id="330153"/>
    <lineage>
        <taxon>Eukaryota</taxon>
        <taxon>Sar</taxon>
        <taxon>Alveolata</taxon>
        <taxon>Perkinsozoa</taxon>
        <taxon>Perkinsea</taxon>
        <taxon>Perkinsida</taxon>
        <taxon>Perkinsidae</taxon>
        <taxon>Perkinsus</taxon>
    </lineage>
</organism>
<dbReference type="GO" id="GO:1990380">
    <property type="term" value="F:K48-linked deubiquitinase activity"/>
    <property type="evidence" value="ECO:0007669"/>
    <property type="project" value="InterPro"/>
</dbReference>
<dbReference type="SMART" id="SM01174">
    <property type="entry name" value="DUF4205"/>
    <property type="match status" value="1"/>
</dbReference>
<evidence type="ECO:0000313" key="3">
    <source>
        <dbReference type="EMBL" id="KAF4657544.1"/>
    </source>
</evidence>
<proteinExistence type="inferred from homology"/>
<dbReference type="GO" id="GO:0006508">
    <property type="term" value="P:proteolysis"/>
    <property type="evidence" value="ECO:0007669"/>
    <property type="project" value="UniProtKB-KW"/>
</dbReference>
<dbReference type="Proteomes" id="UP000591131">
    <property type="component" value="Unassembled WGS sequence"/>
</dbReference>